<dbReference type="SUPFAM" id="SSF49562">
    <property type="entry name" value="C2 domain (Calcium/lipid-binding domain, CaLB)"/>
    <property type="match status" value="1"/>
</dbReference>
<sequence length="177" mass="20180">MCSSFPLEIKIRYVEGLTIGNKLIRKNVFVTVSTIDQIHARNQISTQLCNDDGETNPTWNEKLITTIPTDTKFILLDVRQKTTSKEKSIAVAKVPMSDFVHAYTPENYVHFLSYRLRDSHGEPNGIINFCVNIKGLSGHRYDHRNKPSEIHGCSYDTRNFNDVVVGVPVGWSNTWPR</sequence>
<proteinExistence type="predicted"/>
<keyword evidence="3" id="KW-1185">Reference proteome</keyword>
<accession>A0AAW1NB64</accession>
<dbReference type="AlphaFoldDB" id="A0AAW1NB64"/>
<organism evidence="2 3">
    <name type="scientific">Saponaria officinalis</name>
    <name type="common">Common soapwort</name>
    <name type="synonym">Lychnis saponaria</name>
    <dbReference type="NCBI Taxonomy" id="3572"/>
    <lineage>
        <taxon>Eukaryota</taxon>
        <taxon>Viridiplantae</taxon>
        <taxon>Streptophyta</taxon>
        <taxon>Embryophyta</taxon>
        <taxon>Tracheophyta</taxon>
        <taxon>Spermatophyta</taxon>
        <taxon>Magnoliopsida</taxon>
        <taxon>eudicotyledons</taxon>
        <taxon>Gunneridae</taxon>
        <taxon>Pentapetalae</taxon>
        <taxon>Caryophyllales</taxon>
        <taxon>Caryophyllaceae</taxon>
        <taxon>Caryophylleae</taxon>
        <taxon>Saponaria</taxon>
    </lineage>
</organism>
<reference evidence="2" key="1">
    <citation type="submission" date="2024-03" db="EMBL/GenBank/DDBJ databases">
        <title>WGS assembly of Saponaria officinalis var. Norfolk2.</title>
        <authorList>
            <person name="Jenkins J."/>
            <person name="Shu S."/>
            <person name="Grimwood J."/>
            <person name="Barry K."/>
            <person name="Goodstein D."/>
            <person name="Schmutz J."/>
            <person name="Leebens-Mack J."/>
            <person name="Osbourn A."/>
        </authorList>
    </citation>
    <scope>NUCLEOTIDE SEQUENCE [LARGE SCALE GENOMIC DNA]</scope>
    <source>
        <strain evidence="2">JIC</strain>
    </source>
</reference>
<dbReference type="Pfam" id="PF00168">
    <property type="entry name" value="C2"/>
    <property type="match status" value="1"/>
</dbReference>
<dbReference type="InterPro" id="IPR000008">
    <property type="entry name" value="C2_dom"/>
</dbReference>
<comment type="caution">
    <text evidence="2">The sequence shown here is derived from an EMBL/GenBank/DDBJ whole genome shotgun (WGS) entry which is preliminary data.</text>
</comment>
<dbReference type="InterPro" id="IPR035892">
    <property type="entry name" value="C2_domain_sf"/>
</dbReference>
<evidence type="ECO:0000259" key="1">
    <source>
        <dbReference type="Pfam" id="PF00168"/>
    </source>
</evidence>
<feature type="domain" description="C2" evidence="1">
    <location>
        <begin position="25"/>
        <end position="101"/>
    </location>
</feature>
<dbReference type="Gene3D" id="2.60.40.150">
    <property type="entry name" value="C2 domain"/>
    <property type="match status" value="1"/>
</dbReference>
<dbReference type="Proteomes" id="UP001443914">
    <property type="component" value="Unassembled WGS sequence"/>
</dbReference>
<evidence type="ECO:0000313" key="3">
    <source>
        <dbReference type="Proteomes" id="UP001443914"/>
    </source>
</evidence>
<dbReference type="EMBL" id="JBDFQZ010000001">
    <property type="protein sequence ID" value="KAK9757986.1"/>
    <property type="molecule type" value="Genomic_DNA"/>
</dbReference>
<protein>
    <recommendedName>
        <fullName evidence="1">C2 domain-containing protein</fullName>
    </recommendedName>
</protein>
<dbReference type="PANTHER" id="PTHR32246">
    <property type="entry name" value="INGRESSION PROTEIN FIC1"/>
    <property type="match status" value="1"/>
</dbReference>
<evidence type="ECO:0000313" key="2">
    <source>
        <dbReference type="EMBL" id="KAK9757986.1"/>
    </source>
</evidence>
<gene>
    <name evidence="2" type="ORF">RND81_01G198700</name>
</gene>
<dbReference type="PANTHER" id="PTHR32246:SF17">
    <property type="entry name" value="BON1-ASSOCIATED PROTEIN 2"/>
    <property type="match status" value="1"/>
</dbReference>
<name>A0AAW1NB64_SAPOF</name>